<dbReference type="Proteomes" id="UP000749311">
    <property type="component" value="Unassembled WGS sequence"/>
</dbReference>
<dbReference type="InterPro" id="IPR036259">
    <property type="entry name" value="MFS_trans_sf"/>
</dbReference>
<feature type="transmembrane region" description="Helical" evidence="2">
    <location>
        <begin position="212"/>
        <end position="229"/>
    </location>
</feature>
<dbReference type="InterPro" id="IPR039672">
    <property type="entry name" value="MFS_2"/>
</dbReference>
<keyword evidence="2" id="KW-1133">Transmembrane helix</keyword>
<dbReference type="NCBIfam" id="TIGR00792">
    <property type="entry name" value="gph"/>
    <property type="match status" value="1"/>
</dbReference>
<organism evidence="3 4">
    <name type="scientific">Brooklawnia cerclae</name>
    <dbReference type="NCBI Taxonomy" id="349934"/>
    <lineage>
        <taxon>Bacteria</taxon>
        <taxon>Bacillati</taxon>
        <taxon>Actinomycetota</taxon>
        <taxon>Actinomycetes</taxon>
        <taxon>Propionibacteriales</taxon>
        <taxon>Propionibacteriaceae</taxon>
        <taxon>Brooklawnia</taxon>
    </lineage>
</organism>
<feature type="transmembrane region" description="Helical" evidence="2">
    <location>
        <begin position="162"/>
        <end position="181"/>
    </location>
</feature>
<accession>A0ABX0SIW6</accession>
<comment type="caution">
    <text evidence="3">The sequence shown here is derived from an EMBL/GenBank/DDBJ whole genome shotgun (WGS) entry which is preliminary data.</text>
</comment>
<name>A0ABX0SIW6_9ACTN</name>
<feature type="compositionally biased region" description="Basic and acidic residues" evidence="1">
    <location>
        <begin position="446"/>
        <end position="459"/>
    </location>
</feature>
<feature type="transmembrane region" description="Helical" evidence="2">
    <location>
        <begin position="302"/>
        <end position="326"/>
    </location>
</feature>
<feature type="transmembrane region" description="Helical" evidence="2">
    <location>
        <begin position="62"/>
        <end position="78"/>
    </location>
</feature>
<feature type="region of interest" description="Disordered" evidence="1">
    <location>
        <begin position="446"/>
        <end position="485"/>
    </location>
</feature>
<dbReference type="Pfam" id="PF13347">
    <property type="entry name" value="MFS_2"/>
    <property type="match status" value="1"/>
</dbReference>
<dbReference type="EMBL" id="JAAMOZ010000001">
    <property type="protein sequence ID" value="NIH57248.1"/>
    <property type="molecule type" value="Genomic_DNA"/>
</dbReference>
<feature type="transmembrane region" description="Helical" evidence="2">
    <location>
        <begin position="277"/>
        <end position="296"/>
    </location>
</feature>
<evidence type="ECO:0000313" key="3">
    <source>
        <dbReference type="EMBL" id="NIH57248.1"/>
    </source>
</evidence>
<keyword evidence="4" id="KW-1185">Reference proteome</keyword>
<feature type="compositionally biased region" description="Basic and acidic residues" evidence="1">
    <location>
        <begin position="474"/>
        <end position="485"/>
    </location>
</feature>
<feature type="transmembrane region" description="Helical" evidence="2">
    <location>
        <begin position="388"/>
        <end position="409"/>
    </location>
</feature>
<dbReference type="SUPFAM" id="SSF103473">
    <property type="entry name" value="MFS general substrate transporter"/>
    <property type="match status" value="1"/>
</dbReference>
<protein>
    <submittedName>
        <fullName evidence="3">GPH family glycoside/pentoside/hexuronide:cation symporter</fullName>
    </submittedName>
</protein>
<keyword evidence="2" id="KW-0812">Transmembrane</keyword>
<dbReference type="Gene3D" id="1.20.1250.20">
    <property type="entry name" value="MFS general substrate transporter like domains"/>
    <property type="match status" value="2"/>
</dbReference>
<gene>
    <name evidence="3" type="ORF">FB473_001893</name>
</gene>
<reference evidence="3 4" key="1">
    <citation type="submission" date="2020-02" db="EMBL/GenBank/DDBJ databases">
        <title>Sequencing the genomes of 1000 actinobacteria strains.</title>
        <authorList>
            <person name="Klenk H.-P."/>
        </authorList>
    </citation>
    <scope>NUCLEOTIDE SEQUENCE [LARGE SCALE GENOMIC DNA]</scope>
    <source>
        <strain evidence="3 4">DSM 19609</strain>
    </source>
</reference>
<proteinExistence type="predicted"/>
<sequence length="485" mass="53485">MNLVFQAIMMYITFFYTDIFGLRVADVTLMFLLSRFVDAFADPLMGTIAERSNPPKGKYKSWVVFGAVPFGLMAVLTYTTPDLSYGMKIVWAYVTYNLLNILYSVIINPYISLASVMTADPTQRTKLQSIRMMCAQSGGVIVALALPLVSGWLSRFLSLQSSYMTTTVFLAVIMVATLFWASTQVVERIKVTSHEDPPGFKDVIYQLTHNKYVVMMFLLFFGVYGFNTVQSSSGVYYMTYYAQRPDMVAWFSMMNVLPSVIGVPIVPWLVKRIRKKGTVLLGLAIGAAGALLLGLLPPSSIVLMLAFRGVSSFGYGILMGVLWAIITDPVEYGDLHTGRRLTAIVMTLIGLGLKFSMLLGGVIPTLILDVVDYAPGVAQQTQQSLNGIHLMSSWLPAGILIVTLIIFGLSYDLSEEKVAEIQHKIAVRDGLVEPVNDEERALVAEGEALRAARNHDHAPQRGAEPAPLSTIDPPDERETTEDSQK</sequence>
<feature type="transmembrane region" description="Helical" evidence="2">
    <location>
        <begin position="90"/>
        <end position="111"/>
    </location>
</feature>
<evidence type="ECO:0000256" key="2">
    <source>
        <dbReference type="SAM" id="Phobius"/>
    </source>
</evidence>
<evidence type="ECO:0000256" key="1">
    <source>
        <dbReference type="SAM" id="MobiDB-lite"/>
    </source>
</evidence>
<feature type="transmembrane region" description="Helical" evidence="2">
    <location>
        <begin position="347"/>
        <end position="368"/>
    </location>
</feature>
<keyword evidence="2" id="KW-0472">Membrane</keyword>
<dbReference type="InterPro" id="IPR001927">
    <property type="entry name" value="Na/Gal_symport"/>
</dbReference>
<dbReference type="PANTHER" id="PTHR11328">
    <property type="entry name" value="MAJOR FACILITATOR SUPERFAMILY DOMAIN-CONTAINING PROTEIN"/>
    <property type="match status" value="1"/>
</dbReference>
<evidence type="ECO:0000313" key="4">
    <source>
        <dbReference type="Proteomes" id="UP000749311"/>
    </source>
</evidence>
<dbReference type="CDD" id="cd17332">
    <property type="entry name" value="MFS_MelB_like"/>
    <property type="match status" value="1"/>
</dbReference>
<feature type="transmembrane region" description="Helical" evidence="2">
    <location>
        <begin position="249"/>
        <end position="270"/>
    </location>
</feature>
<dbReference type="PANTHER" id="PTHR11328:SF24">
    <property type="entry name" value="MAJOR FACILITATOR SUPERFAMILY (MFS) PROFILE DOMAIN-CONTAINING PROTEIN"/>
    <property type="match status" value="1"/>
</dbReference>
<feature type="transmembrane region" description="Helical" evidence="2">
    <location>
        <begin position="132"/>
        <end position="150"/>
    </location>
</feature>